<name>A0A5C6CFW1_9BACT</name>
<evidence type="ECO:0000313" key="1">
    <source>
        <dbReference type="EMBL" id="TWU21589.1"/>
    </source>
</evidence>
<organism evidence="1 2">
    <name type="scientific">Novipirellula galeiformis</name>
    <dbReference type="NCBI Taxonomy" id="2528004"/>
    <lineage>
        <taxon>Bacteria</taxon>
        <taxon>Pseudomonadati</taxon>
        <taxon>Planctomycetota</taxon>
        <taxon>Planctomycetia</taxon>
        <taxon>Pirellulales</taxon>
        <taxon>Pirellulaceae</taxon>
        <taxon>Novipirellula</taxon>
    </lineage>
</organism>
<sequence length="207" mass="22870">MAMRSGDTFGIGDLTEQLGVTATAIRQRIERLLESGMLEREKIVAGRGRPTYQYRLTVRGHRRAGANPTELAEAMWQEILAIQDANVREQLLTSVANRLGRQFASQVGRDGSEDQSFESRMQKLSEMLTDRQITSEISHAGDLPVLDICACPYPSLTDTSDERAMCRLEEQMISEALGRPVHLSSCRLDGDQCCQFAASTPSSDSAT</sequence>
<dbReference type="Gene3D" id="1.10.10.10">
    <property type="entry name" value="Winged helix-like DNA-binding domain superfamily/Winged helix DNA-binding domain"/>
    <property type="match status" value="1"/>
</dbReference>
<dbReference type="InterPro" id="IPR036390">
    <property type="entry name" value="WH_DNA-bd_sf"/>
</dbReference>
<dbReference type="SUPFAM" id="SSF46785">
    <property type="entry name" value="Winged helix' DNA-binding domain"/>
    <property type="match status" value="1"/>
</dbReference>
<protein>
    <recommendedName>
        <fullName evidence="3">MarR family protein</fullName>
    </recommendedName>
</protein>
<evidence type="ECO:0008006" key="3">
    <source>
        <dbReference type="Google" id="ProtNLM"/>
    </source>
</evidence>
<accession>A0A5C6CFW1</accession>
<keyword evidence="2" id="KW-1185">Reference proteome</keyword>
<comment type="caution">
    <text evidence="1">The sequence shown here is derived from an EMBL/GenBank/DDBJ whole genome shotgun (WGS) entry which is preliminary data.</text>
</comment>
<dbReference type="EMBL" id="SJPT01000006">
    <property type="protein sequence ID" value="TWU21589.1"/>
    <property type="molecule type" value="Genomic_DNA"/>
</dbReference>
<dbReference type="InterPro" id="IPR036388">
    <property type="entry name" value="WH-like_DNA-bd_sf"/>
</dbReference>
<dbReference type="AlphaFoldDB" id="A0A5C6CFW1"/>
<proteinExistence type="predicted"/>
<reference evidence="1 2" key="1">
    <citation type="submission" date="2019-02" db="EMBL/GenBank/DDBJ databases">
        <title>Deep-cultivation of Planctomycetes and their phenomic and genomic characterization uncovers novel biology.</title>
        <authorList>
            <person name="Wiegand S."/>
            <person name="Jogler M."/>
            <person name="Boedeker C."/>
            <person name="Pinto D."/>
            <person name="Vollmers J."/>
            <person name="Rivas-Marin E."/>
            <person name="Kohn T."/>
            <person name="Peeters S.H."/>
            <person name="Heuer A."/>
            <person name="Rast P."/>
            <person name="Oberbeckmann S."/>
            <person name="Bunk B."/>
            <person name="Jeske O."/>
            <person name="Meyerdierks A."/>
            <person name="Storesund J.E."/>
            <person name="Kallscheuer N."/>
            <person name="Luecker S."/>
            <person name="Lage O.M."/>
            <person name="Pohl T."/>
            <person name="Merkel B.J."/>
            <person name="Hornburger P."/>
            <person name="Mueller R.-W."/>
            <person name="Bruemmer F."/>
            <person name="Labrenz M."/>
            <person name="Spormann A.M."/>
            <person name="Op Den Camp H."/>
            <person name="Overmann J."/>
            <person name="Amann R."/>
            <person name="Jetten M.S.M."/>
            <person name="Mascher T."/>
            <person name="Medema M.H."/>
            <person name="Devos D.P."/>
            <person name="Kaster A.-K."/>
            <person name="Ovreas L."/>
            <person name="Rohde M."/>
            <person name="Galperin M.Y."/>
            <person name="Jogler C."/>
        </authorList>
    </citation>
    <scope>NUCLEOTIDE SEQUENCE [LARGE SCALE GENOMIC DNA]</scope>
    <source>
        <strain evidence="1 2">Pla52o</strain>
    </source>
</reference>
<dbReference type="Proteomes" id="UP000316304">
    <property type="component" value="Unassembled WGS sequence"/>
</dbReference>
<gene>
    <name evidence="1" type="ORF">Pla52o_37760</name>
</gene>
<evidence type="ECO:0000313" key="2">
    <source>
        <dbReference type="Proteomes" id="UP000316304"/>
    </source>
</evidence>